<keyword evidence="2" id="KW-0472">Membrane</keyword>
<dbReference type="RefSeq" id="WP_184030946.1">
    <property type="nucleotide sequence ID" value="NZ_JACIJJ010000007.1"/>
</dbReference>
<evidence type="ECO:0000256" key="1">
    <source>
        <dbReference type="SAM" id="Coils"/>
    </source>
</evidence>
<feature type="coiled-coil region" evidence="1">
    <location>
        <begin position="67"/>
        <end position="104"/>
    </location>
</feature>
<keyword evidence="1" id="KW-0175">Coiled coil</keyword>
<reference evidence="3 4" key="1">
    <citation type="submission" date="2020-08" db="EMBL/GenBank/DDBJ databases">
        <title>Genomic Encyclopedia of Type Strains, Phase IV (KMG-IV): sequencing the most valuable type-strain genomes for metagenomic binning, comparative biology and taxonomic classification.</title>
        <authorList>
            <person name="Goeker M."/>
        </authorList>
    </citation>
    <scope>NUCLEOTIDE SEQUENCE [LARGE SCALE GENOMIC DNA]</scope>
    <source>
        <strain evidence="3 4">DSM 27244</strain>
    </source>
</reference>
<protein>
    <submittedName>
        <fullName evidence="3">Uncharacterized protein</fullName>
    </submittedName>
</protein>
<keyword evidence="2" id="KW-0812">Transmembrane</keyword>
<keyword evidence="2" id="KW-1133">Transmembrane helix</keyword>
<dbReference type="Proteomes" id="UP000557739">
    <property type="component" value="Unassembled WGS sequence"/>
</dbReference>
<evidence type="ECO:0000256" key="2">
    <source>
        <dbReference type="SAM" id="Phobius"/>
    </source>
</evidence>
<evidence type="ECO:0000313" key="3">
    <source>
        <dbReference type="EMBL" id="MBB5700035.1"/>
    </source>
</evidence>
<accession>A0A7W9EKG9</accession>
<gene>
    <name evidence="3" type="ORF">FHR19_003415</name>
</gene>
<sequence length="162" mass="17676">MLTGNRLHALHKFEPIRHSPHVTGDTAMLATIGAWGGWQALRASMRWVLPLAAMVGVIVGFWLLVVAPRIELRRAEIKAQADQLQRTEDALKRVEAQAAAQREIDAEKVAAVDAAATARVERIERTTVIRQAAAARAEAAGDPEVSDGLNDFLADLRKEQGK</sequence>
<proteinExistence type="predicted"/>
<comment type="caution">
    <text evidence="3">The sequence shown here is derived from an EMBL/GenBank/DDBJ whole genome shotgun (WGS) entry which is preliminary data.</text>
</comment>
<dbReference type="EMBL" id="JACIJJ010000007">
    <property type="protein sequence ID" value="MBB5700035.1"/>
    <property type="molecule type" value="Genomic_DNA"/>
</dbReference>
<evidence type="ECO:0000313" key="4">
    <source>
        <dbReference type="Proteomes" id="UP000557739"/>
    </source>
</evidence>
<dbReference type="AlphaFoldDB" id="A0A7W9EKG9"/>
<organism evidence="3 4">
    <name type="scientific">Sphingomonas yantingensis</name>
    <dbReference type="NCBI Taxonomy" id="1241761"/>
    <lineage>
        <taxon>Bacteria</taxon>
        <taxon>Pseudomonadati</taxon>
        <taxon>Pseudomonadota</taxon>
        <taxon>Alphaproteobacteria</taxon>
        <taxon>Sphingomonadales</taxon>
        <taxon>Sphingomonadaceae</taxon>
        <taxon>Sphingomonas</taxon>
    </lineage>
</organism>
<feature type="transmembrane region" description="Helical" evidence="2">
    <location>
        <begin position="47"/>
        <end position="67"/>
    </location>
</feature>
<name>A0A7W9EKG9_9SPHN</name>
<keyword evidence="4" id="KW-1185">Reference proteome</keyword>